<sequence>LEQQFGQLAAHISDRENSKFPCQTVHNPRGREDCNVIRTLRCGKSYENREN</sequence>
<reference evidence="2" key="1">
    <citation type="journal article" date="2020" name="Plant J.">
        <title>Transposons played a major role in the diversification between the closely related almond and peach genomes: results from the almond genome sequence.</title>
        <authorList>
            <person name="Alioto T."/>
            <person name="Alexiou K.G."/>
            <person name="Bardil A."/>
            <person name="Barteri F."/>
            <person name="Castanera R."/>
            <person name="Cruz F."/>
            <person name="Dhingra A."/>
            <person name="Duval H."/>
            <person name="Fernandez I Marti A."/>
            <person name="Frias L."/>
            <person name="Galan B."/>
            <person name="Garcia J.L."/>
            <person name="Howad W."/>
            <person name="Gomez-Garrido J."/>
            <person name="Gut M."/>
            <person name="Julca I."/>
            <person name="Morata J."/>
            <person name="Puigdomenech P."/>
            <person name="Ribeca P."/>
            <person name="Rubio Cabetas M.J."/>
            <person name="Vlasova A."/>
            <person name="Wirthensohn M."/>
            <person name="Garcia-Mas J."/>
            <person name="Gabaldon T."/>
            <person name="Casacuberta J.M."/>
            <person name="Arus P."/>
        </authorList>
    </citation>
    <scope>NUCLEOTIDE SEQUENCE [LARGE SCALE GENOMIC DNA]</scope>
    <source>
        <strain evidence="2">cv. Texas</strain>
    </source>
</reference>
<evidence type="ECO:0000313" key="2">
    <source>
        <dbReference type="Proteomes" id="UP000327085"/>
    </source>
</evidence>
<dbReference type="AlphaFoldDB" id="A0A5E4G9B4"/>
<proteinExistence type="predicted"/>
<gene>
    <name evidence="1" type="ORF">ALMOND_2B031020</name>
</gene>
<feature type="non-terminal residue" evidence="1">
    <location>
        <position position="1"/>
    </location>
</feature>
<name>A0A5E4G9B4_PRUDU</name>
<evidence type="ECO:0000313" key="1">
    <source>
        <dbReference type="EMBL" id="VVA36188.1"/>
    </source>
</evidence>
<accession>A0A5E4G9B4</accession>
<dbReference type="InParanoid" id="A0A5E4G9B4"/>
<dbReference type="Proteomes" id="UP000327085">
    <property type="component" value="Chromosome 8"/>
</dbReference>
<organism evidence="1 2">
    <name type="scientific">Prunus dulcis</name>
    <name type="common">Almond</name>
    <name type="synonym">Amygdalus dulcis</name>
    <dbReference type="NCBI Taxonomy" id="3755"/>
    <lineage>
        <taxon>Eukaryota</taxon>
        <taxon>Viridiplantae</taxon>
        <taxon>Streptophyta</taxon>
        <taxon>Embryophyta</taxon>
        <taxon>Tracheophyta</taxon>
        <taxon>Spermatophyta</taxon>
        <taxon>Magnoliopsida</taxon>
        <taxon>eudicotyledons</taxon>
        <taxon>Gunneridae</taxon>
        <taxon>Pentapetalae</taxon>
        <taxon>rosids</taxon>
        <taxon>fabids</taxon>
        <taxon>Rosales</taxon>
        <taxon>Rosaceae</taxon>
        <taxon>Amygdaloideae</taxon>
        <taxon>Amygdaleae</taxon>
        <taxon>Prunus</taxon>
    </lineage>
</organism>
<protein>
    <submittedName>
        <fullName evidence="1">PREDICTED: LOC110759430</fullName>
    </submittedName>
</protein>
<dbReference type="EMBL" id="CABIKO010000435">
    <property type="protein sequence ID" value="VVA36188.1"/>
    <property type="molecule type" value="Genomic_DNA"/>
</dbReference>
<feature type="non-terminal residue" evidence="1">
    <location>
        <position position="51"/>
    </location>
</feature>